<evidence type="ECO:0000256" key="1">
    <source>
        <dbReference type="ARBA" id="ARBA00007905"/>
    </source>
</evidence>
<comment type="caution">
    <text evidence="5">The sequence shown here is derived from an EMBL/GenBank/DDBJ whole genome shotgun (WGS) entry which is preliminary data.</text>
</comment>
<dbReference type="GO" id="GO:0016616">
    <property type="term" value="F:oxidoreductase activity, acting on the CH-OH group of donors, NAD or NADP as acceptor"/>
    <property type="evidence" value="ECO:0007669"/>
    <property type="project" value="UniProtKB-ARBA"/>
</dbReference>
<evidence type="ECO:0000256" key="3">
    <source>
        <dbReference type="ARBA" id="ARBA00023002"/>
    </source>
</evidence>
<dbReference type="InterPro" id="IPR018170">
    <property type="entry name" value="Aldo/ket_reductase_CS"/>
</dbReference>
<evidence type="ECO:0000313" key="5">
    <source>
        <dbReference type="EMBL" id="RNJ27104.1"/>
    </source>
</evidence>
<evidence type="ECO:0000313" key="6">
    <source>
        <dbReference type="Proteomes" id="UP000270581"/>
    </source>
</evidence>
<dbReference type="InterPro" id="IPR023210">
    <property type="entry name" value="NADP_OxRdtase_dom"/>
</dbReference>
<evidence type="ECO:0000259" key="4">
    <source>
        <dbReference type="Pfam" id="PF00248"/>
    </source>
</evidence>
<dbReference type="PANTHER" id="PTHR43827">
    <property type="entry name" value="2,5-DIKETO-D-GLUCONIC ACID REDUCTASE"/>
    <property type="match status" value="1"/>
</dbReference>
<reference evidence="5 6" key="1">
    <citation type="submission" date="2018-11" db="EMBL/GenBank/DDBJ databases">
        <title>Genome sequences of Natronomonas sp. CBA1133.</title>
        <authorList>
            <person name="Roh S.W."/>
            <person name="Cha I.-T."/>
        </authorList>
    </citation>
    <scope>NUCLEOTIDE SEQUENCE [LARGE SCALE GENOMIC DNA]</scope>
    <source>
        <strain evidence="5 6">CBA1133</strain>
    </source>
</reference>
<keyword evidence="2" id="KW-0521">NADP</keyword>
<comment type="similarity">
    <text evidence="1">Belongs to the aldo/keto reductase family.</text>
</comment>
<keyword evidence="6" id="KW-1185">Reference proteome</keyword>
<dbReference type="InterPro" id="IPR036812">
    <property type="entry name" value="NAD(P)_OxRdtase_dom_sf"/>
</dbReference>
<dbReference type="AlphaFoldDB" id="A0AAJ4RA20"/>
<dbReference type="PIRSF" id="PIRSF000097">
    <property type="entry name" value="AKR"/>
    <property type="match status" value="1"/>
</dbReference>
<dbReference type="Proteomes" id="UP000270581">
    <property type="component" value="Unassembled WGS sequence"/>
</dbReference>
<gene>
    <name evidence="5" type="ORF">Nmn1133_10745</name>
</gene>
<dbReference type="PROSITE" id="PS00798">
    <property type="entry name" value="ALDOKETO_REDUCTASE_1"/>
    <property type="match status" value="1"/>
</dbReference>
<dbReference type="Gene3D" id="3.20.20.100">
    <property type="entry name" value="NADP-dependent oxidoreductase domain"/>
    <property type="match status" value="1"/>
</dbReference>
<dbReference type="EMBL" id="RJJC01000001">
    <property type="protein sequence ID" value="RNJ27104.1"/>
    <property type="molecule type" value="Genomic_DNA"/>
</dbReference>
<sequence length="266" mass="28930">MSTVPRLGLGTSGNDDPAQCADSVATALDAGYRHIDTAQMYDNETAVGDGIAKSDVPREEVFLATKVHPSNLGFDDVHASTESSLDRLGVDTIDLLYVHWPTQAYDPDATLRAFDELYEAGTIDHVGVSNFTPELIEEALTILDAPIVANQVEVHPLLGPREPLFSTCRDHDIDIVAYAPFCRGEALNDPTVQAVADAHDSSPAQVCLAWLASHDVAAIPKATGRAHIEANARATALQLTDDDIDRLDRIDRRYRRFDPDGSPWSE</sequence>
<protein>
    <submittedName>
        <fullName evidence="5">Aldo/keto reductase</fullName>
    </submittedName>
</protein>
<dbReference type="SUPFAM" id="SSF51430">
    <property type="entry name" value="NAD(P)-linked oxidoreductase"/>
    <property type="match status" value="1"/>
</dbReference>
<proteinExistence type="inferred from homology"/>
<name>A0AAJ4RA20_9EURY</name>
<evidence type="ECO:0000256" key="2">
    <source>
        <dbReference type="ARBA" id="ARBA00022857"/>
    </source>
</evidence>
<dbReference type="InterPro" id="IPR020471">
    <property type="entry name" value="AKR"/>
</dbReference>
<accession>A0AAJ4RA20</accession>
<organism evidence="5 6">
    <name type="scientific">Halosegnis longus</name>
    <dbReference type="NCBI Taxonomy" id="2216012"/>
    <lineage>
        <taxon>Archaea</taxon>
        <taxon>Methanobacteriati</taxon>
        <taxon>Methanobacteriota</taxon>
        <taxon>Stenosarchaea group</taxon>
        <taxon>Halobacteria</taxon>
        <taxon>Halobacteriales</taxon>
        <taxon>Natronomonadaceae</taxon>
        <taxon>Halosegnis</taxon>
    </lineage>
</organism>
<dbReference type="RefSeq" id="WP_123124397.1">
    <property type="nucleotide sequence ID" value="NZ_RJJC01000001.1"/>
</dbReference>
<dbReference type="PRINTS" id="PR00069">
    <property type="entry name" value="ALDKETRDTASE"/>
</dbReference>
<keyword evidence="3" id="KW-0560">Oxidoreductase</keyword>
<feature type="domain" description="NADP-dependent oxidoreductase" evidence="4">
    <location>
        <begin position="7"/>
        <end position="251"/>
    </location>
</feature>
<dbReference type="Pfam" id="PF00248">
    <property type="entry name" value="Aldo_ket_red"/>
    <property type="match status" value="1"/>
</dbReference>
<dbReference type="PANTHER" id="PTHR43827:SF3">
    <property type="entry name" value="NADP-DEPENDENT OXIDOREDUCTASE DOMAIN-CONTAINING PROTEIN"/>
    <property type="match status" value="1"/>
</dbReference>